<dbReference type="Proteomes" id="UP000799429">
    <property type="component" value="Unassembled WGS sequence"/>
</dbReference>
<proteinExistence type="predicted"/>
<evidence type="ECO:0000313" key="2">
    <source>
        <dbReference type="EMBL" id="KAF2840086.1"/>
    </source>
</evidence>
<keyword evidence="3" id="KW-1185">Reference proteome</keyword>
<evidence type="ECO:0000313" key="3">
    <source>
        <dbReference type="Proteomes" id="UP000799429"/>
    </source>
</evidence>
<gene>
    <name evidence="2" type="ORF">M501DRAFT_1002367</name>
</gene>
<organism evidence="2 3">
    <name type="scientific">Patellaria atrata CBS 101060</name>
    <dbReference type="NCBI Taxonomy" id="1346257"/>
    <lineage>
        <taxon>Eukaryota</taxon>
        <taxon>Fungi</taxon>
        <taxon>Dikarya</taxon>
        <taxon>Ascomycota</taxon>
        <taxon>Pezizomycotina</taxon>
        <taxon>Dothideomycetes</taxon>
        <taxon>Dothideomycetes incertae sedis</taxon>
        <taxon>Patellariales</taxon>
        <taxon>Patellariaceae</taxon>
        <taxon>Patellaria</taxon>
    </lineage>
</organism>
<dbReference type="AlphaFoldDB" id="A0A9P4VNS5"/>
<dbReference type="EMBL" id="MU006093">
    <property type="protein sequence ID" value="KAF2840086.1"/>
    <property type="molecule type" value="Genomic_DNA"/>
</dbReference>
<dbReference type="SUPFAM" id="SSF53474">
    <property type="entry name" value="alpha/beta-Hydrolases"/>
    <property type="match status" value="1"/>
</dbReference>
<dbReference type="Gene3D" id="3.40.50.1820">
    <property type="entry name" value="alpha/beta hydrolase"/>
    <property type="match status" value="1"/>
</dbReference>
<reference evidence="2" key="1">
    <citation type="journal article" date="2020" name="Stud. Mycol.">
        <title>101 Dothideomycetes genomes: a test case for predicting lifestyles and emergence of pathogens.</title>
        <authorList>
            <person name="Haridas S."/>
            <person name="Albert R."/>
            <person name="Binder M."/>
            <person name="Bloem J."/>
            <person name="Labutti K."/>
            <person name="Salamov A."/>
            <person name="Andreopoulos B."/>
            <person name="Baker S."/>
            <person name="Barry K."/>
            <person name="Bills G."/>
            <person name="Bluhm B."/>
            <person name="Cannon C."/>
            <person name="Castanera R."/>
            <person name="Culley D."/>
            <person name="Daum C."/>
            <person name="Ezra D."/>
            <person name="Gonzalez J."/>
            <person name="Henrissat B."/>
            <person name="Kuo A."/>
            <person name="Liang C."/>
            <person name="Lipzen A."/>
            <person name="Lutzoni F."/>
            <person name="Magnuson J."/>
            <person name="Mondo S."/>
            <person name="Nolan M."/>
            <person name="Ohm R."/>
            <person name="Pangilinan J."/>
            <person name="Park H.-J."/>
            <person name="Ramirez L."/>
            <person name="Alfaro M."/>
            <person name="Sun H."/>
            <person name="Tritt A."/>
            <person name="Yoshinaga Y."/>
            <person name="Zwiers L.-H."/>
            <person name="Turgeon B."/>
            <person name="Goodwin S."/>
            <person name="Spatafora J."/>
            <person name="Crous P."/>
            <person name="Grigoriev I."/>
        </authorList>
    </citation>
    <scope>NUCLEOTIDE SEQUENCE</scope>
    <source>
        <strain evidence="2">CBS 101060</strain>
    </source>
</reference>
<feature type="domain" description="Carboxylesterase type B" evidence="1">
    <location>
        <begin position="16"/>
        <end position="468"/>
    </location>
</feature>
<evidence type="ECO:0000259" key="1">
    <source>
        <dbReference type="Pfam" id="PF00135"/>
    </source>
</evidence>
<dbReference type="OrthoDB" id="6846267at2759"/>
<name>A0A9P4VNS5_9PEZI</name>
<dbReference type="InterPro" id="IPR029058">
    <property type="entry name" value="AB_hydrolase_fold"/>
</dbReference>
<protein>
    <submittedName>
        <fullName evidence="2">Alpha/beta-hydrolase</fullName>
    </submittedName>
</protein>
<dbReference type="PANTHER" id="PTHR43142">
    <property type="entry name" value="CARBOXYLIC ESTER HYDROLASE"/>
    <property type="match status" value="1"/>
</dbReference>
<comment type="caution">
    <text evidence="2">The sequence shown here is derived from an EMBL/GenBank/DDBJ whole genome shotgun (WGS) entry which is preliminary data.</text>
</comment>
<dbReference type="InterPro" id="IPR002018">
    <property type="entry name" value="CarbesteraseB"/>
</dbReference>
<sequence>METIKEPYLRDIQDRGFIEGLTIKEKSSERPVCHYFGGLPYALPPVGPFRWQRPRPLPTCYTYGTRNNPGRFTGETGKCPQLAVDEIASDAAAVEEFLDHNAAGNQTEDCLQCNIWIPYGDPPSKGWPVYFYIHGGFLQIGSANEANFTAMYGETPFRAIIVMPAYRLNVFGFLASPDMCSESTSPEQTPYNLGFWDQRLALEWTHKLIKYFDGNASNITVGGYSAGAHSAFYQLQYDLFLPTSKSIIKRVVTHSNGPGMQPKSLIAGHTQFLELLDVLSIPRSLSSADRMARLRVIPARKLLVATKKMRYHQYRAMTDNDFVKPDLFESIDSGRFAARMRARNIRLLIGECRDEHFLYATWHPAKNSLKGVYERLQADYPKIACKALLNLYYPNGKLPAGCKDWPEAFGHIYADMQIHMIQRGVMAGLARAGIEDLIYRYRIEWRADCAWAPPEWGVTHGTDGSIWFWGDGDKLRPEEKKIVKDGLHDLYCRFIHGEDVRREWGTDGIKRVRRLRPDGKIDAWEDTLWDRAQEVWRVLQMVGVAEEDEVMKLSSKLDITTIGGYSVDTALSSILPYSVDARFLLCVFTSLRALHSASIVRILLMVRSNSHEECTK</sequence>
<accession>A0A9P4VNS5</accession>
<dbReference type="PANTHER" id="PTHR43142:SF4">
    <property type="entry name" value="CARBOXYLIC ESTER HYDROLASE"/>
    <property type="match status" value="1"/>
</dbReference>
<dbReference type="Pfam" id="PF00135">
    <property type="entry name" value="COesterase"/>
    <property type="match status" value="1"/>
</dbReference>